<dbReference type="SUPFAM" id="SSF54211">
    <property type="entry name" value="Ribosomal protein S5 domain 2-like"/>
    <property type="match status" value="1"/>
</dbReference>
<sequence length="272" mass="27823">MTGLEETAYAKINLALHVRAREADGYHALETLFAFCDAGDVLTLEEAPGLRLEGPFGAMLAGHDNLVTRAAAEWVDRFGGALAGFRLDKRLPIASGIGGGSADAAAALRLLARRDGIASSDAGVSEIARRLGADVPACLLSRAARGEGRGEQLAEVDLEALAGAPVLLVNPGVAVSTGAVFKAWDGVDRGSLGQGAAGAIAGRNDLEAPARGLCSEIGDVLAWLSAQPGAHLVRMSGSGATCFALFDDMAARDRAAGEVPAGWWPLATALRA</sequence>
<name>A0ABT8Y9W6_9SPHN</name>
<protein>
    <recommendedName>
        <fullName evidence="3 10">4-diphosphocytidyl-2-C-methyl-D-erythritol kinase</fullName>
        <shortName evidence="10">CMK</shortName>
        <ecNumber evidence="2 10">2.7.1.148</ecNumber>
    </recommendedName>
    <alternativeName>
        <fullName evidence="9 10">4-(cytidine-5'-diphospho)-2-C-methyl-D-erythritol kinase</fullName>
    </alternativeName>
</protein>
<dbReference type="InterPro" id="IPR006204">
    <property type="entry name" value="GHMP_kinase_N_dom"/>
</dbReference>
<evidence type="ECO:0000256" key="1">
    <source>
        <dbReference type="ARBA" id="ARBA00009684"/>
    </source>
</evidence>
<evidence type="ECO:0000256" key="7">
    <source>
        <dbReference type="ARBA" id="ARBA00022840"/>
    </source>
</evidence>
<comment type="pathway">
    <text evidence="10">Isoprenoid biosynthesis; isopentenyl diphosphate biosynthesis via DXP pathway; isopentenyl diphosphate from 1-deoxy-D-xylulose 5-phosphate: step 3/6.</text>
</comment>
<dbReference type="Gene3D" id="3.30.70.890">
    <property type="entry name" value="GHMP kinase, C-terminal domain"/>
    <property type="match status" value="1"/>
</dbReference>
<keyword evidence="8 10" id="KW-0414">Isoprene biosynthesis</keyword>
<feature type="domain" description="GHMP kinase C-terminal" evidence="12">
    <location>
        <begin position="202"/>
        <end position="260"/>
    </location>
</feature>
<evidence type="ECO:0000256" key="9">
    <source>
        <dbReference type="ARBA" id="ARBA00032554"/>
    </source>
</evidence>
<feature type="binding site" evidence="10">
    <location>
        <begin position="92"/>
        <end position="102"/>
    </location>
    <ligand>
        <name>ATP</name>
        <dbReference type="ChEBI" id="CHEBI:30616"/>
    </ligand>
</feature>
<feature type="active site" evidence="10">
    <location>
        <position position="11"/>
    </location>
</feature>
<evidence type="ECO:0000256" key="5">
    <source>
        <dbReference type="ARBA" id="ARBA00022741"/>
    </source>
</evidence>
<evidence type="ECO:0000256" key="2">
    <source>
        <dbReference type="ARBA" id="ARBA00012052"/>
    </source>
</evidence>
<dbReference type="InterPro" id="IPR014721">
    <property type="entry name" value="Ribsml_uS5_D2-typ_fold_subgr"/>
</dbReference>
<evidence type="ECO:0000256" key="3">
    <source>
        <dbReference type="ARBA" id="ARBA00017473"/>
    </source>
</evidence>
<dbReference type="Pfam" id="PF08544">
    <property type="entry name" value="GHMP_kinases_C"/>
    <property type="match status" value="1"/>
</dbReference>
<evidence type="ECO:0000256" key="8">
    <source>
        <dbReference type="ARBA" id="ARBA00023229"/>
    </source>
</evidence>
<feature type="active site" evidence="10">
    <location>
        <position position="134"/>
    </location>
</feature>
<feature type="domain" description="GHMP kinase N-terminal" evidence="11">
    <location>
        <begin position="65"/>
        <end position="141"/>
    </location>
</feature>
<dbReference type="RefSeq" id="WP_303542925.1">
    <property type="nucleotide sequence ID" value="NZ_JAUOTP010000005.1"/>
</dbReference>
<evidence type="ECO:0000313" key="13">
    <source>
        <dbReference type="EMBL" id="MDO6415131.1"/>
    </source>
</evidence>
<comment type="caution">
    <text evidence="13">The sequence shown here is derived from an EMBL/GenBank/DDBJ whole genome shotgun (WGS) entry which is preliminary data.</text>
</comment>
<reference evidence="13" key="1">
    <citation type="submission" date="2023-07" db="EMBL/GenBank/DDBJ databases">
        <authorList>
            <person name="Kim M."/>
        </authorList>
    </citation>
    <scope>NUCLEOTIDE SEQUENCE</scope>
    <source>
        <strain evidence="13">BIUV-7</strain>
    </source>
</reference>
<accession>A0ABT8Y9W6</accession>
<dbReference type="InterPro" id="IPR036554">
    <property type="entry name" value="GHMP_kinase_C_sf"/>
</dbReference>
<dbReference type="EC" id="2.7.1.148" evidence="2 10"/>
<evidence type="ECO:0000256" key="6">
    <source>
        <dbReference type="ARBA" id="ARBA00022777"/>
    </source>
</evidence>
<dbReference type="InterPro" id="IPR004424">
    <property type="entry name" value="IspE"/>
</dbReference>
<dbReference type="Proteomes" id="UP001169764">
    <property type="component" value="Unassembled WGS sequence"/>
</dbReference>
<comment type="similarity">
    <text evidence="1 10">Belongs to the GHMP kinase family. IspE subfamily.</text>
</comment>
<comment type="catalytic activity">
    <reaction evidence="10">
        <text>4-CDP-2-C-methyl-D-erythritol + ATP = 4-CDP-2-C-methyl-D-erythritol 2-phosphate + ADP + H(+)</text>
        <dbReference type="Rhea" id="RHEA:18437"/>
        <dbReference type="ChEBI" id="CHEBI:15378"/>
        <dbReference type="ChEBI" id="CHEBI:30616"/>
        <dbReference type="ChEBI" id="CHEBI:57823"/>
        <dbReference type="ChEBI" id="CHEBI:57919"/>
        <dbReference type="ChEBI" id="CHEBI:456216"/>
        <dbReference type="EC" id="2.7.1.148"/>
    </reaction>
</comment>
<dbReference type="SUPFAM" id="SSF55060">
    <property type="entry name" value="GHMP Kinase, C-terminal domain"/>
    <property type="match status" value="1"/>
</dbReference>
<dbReference type="GO" id="GO:0050515">
    <property type="term" value="F:4-(cytidine 5'-diphospho)-2-C-methyl-D-erythritol kinase activity"/>
    <property type="evidence" value="ECO:0007669"/>
    <property type="project" value="UniProtKB-EC"/>
</dbReference>
<evidence type="ECO:0000256" key="10">
    <source>
        <dbReference type="HAMAP-Rule" id="MF_00061"/>
    </source>
</evidence>
<dbReference type="PANTHER" id="PTHR43527">
    <property type="entry name" value="4-DIPHOSPHOCYTIDYL-2-C-METHYL-D-ERYTHRITOL KINASE, CHLOROPLASTIC"/>
    <property type="match status" value="1"/>
</dbReference>
<comment type="function">
    <text evidence="10">Catalyzes the phosphorylation of the position 2 hydroxy group of 4-diphosphocytidyl-2C-methyl-D-erythritol.</text>
</comment>
<evidence type="ECO:0000256" key="4">
    <source>
        <dbReference type="ARBA" id="ARBA00022679"/>
    </source>
</evidence>
<dbReference type="HAMAP" id="MF_00061">
    <property type="entry name" value="IspE"/>
    <property type="match status" value="1"/>
</dbReference>
<evidence type="ECO:0000259" key="12">
    <source>
        <dbReference type="Pfam" id="PF08544"/>
    </source>
</evidence>
<dbReference type="EMBL" id="JAUOTP010000005">
    <property type="protein sequence ID" value="MDO6415131.1"/>
    <property type="molecule type" value="Genomic_DNA"/>
</dbReference>
<dbReference type="NCBIfam" id="NF011202">
    <property type="entry name" value="PRK14608.1"/>
    <property type="match status" value="1"/>
</dbReference>
<keyword evidence="6 10" id="KW-0418">Kinase</keyword>
<dbReference type="Pfam" id="PF00288">
    <property type="entry name" value="GHMP_kinases_N"/>
    <property type="match status" value="1"/>
</dbReference>
<keyword evidence="4 10" id="KW-0808">Transferase</keyword>
<dbReference type="Gene3D" id="3.30.230.10">
    <property type="match status" value="1"/>
</dbReference>
<proteinExistence type="inferred from homology"/>
<organism evidence="13 14">
    <name type="scientific">Sphingomonas natans</name>
    <dbReference type="NCBI Taxonomy" id="3063330"/>
    <lineage>
        <taxon>Bacteria</taxon>
        <taxon>Pseudomonadati</taxon>
        <taxon>Pseudomonadota</taxon>
        <taxon>Alphaproteobacteria</taxon>
        <taxon>Sphingomonadales</taxon>
        <taxon>Sphingomonadaceae</taxon>
        <taxon>Sphingomonas</taxon>
    </lineage>
</organism>
<keyword evidence="5 10" id="KW-0547">Nucleotide-binding</keyword>
<dbReference type="InterPro" id="IPR020568">
    <property type="entry name" value="Ribosomal_Su5_D2-typ_SF"/>
</dbReference>
<keyword evidence="14" id="KW-1185">Reference proteome</keyword>
<dbReference type="PANTHER" id="PTHR43527:SF2">
    <property type="entry name" value="4-DIPHOSPHOCYTIDYL-2-C-METHYL-D-ERYTHRITOL KINASE, CHLOROPLASTIC"/>
    <property type="match status" value="1"/>
</dbReference>
<keyword evidence="7 10" id="KW-0067">ATP-binding</keyword>
<evidence type="ECO:0000313" key="14">
    <source>
        <dbReference type="Proteomes" id="UP001169764"/>
    </source>
</evidence>
<evidence type="ECO:0000259" key="11">
    <source>
        <dbReference type="Pfam" id="PF00288"/>
    </source>
</evidence>
<gene>
    <name evidence="10" type="primary">ispE</name>
    <name evidence="13" type="ORF">Q4F19_12135</name>
</gene>
<dbReference type="InterPro" id="IPR013750">
    <property type="entry name" value="GHMP_kinase_C_dom"/>
</dbReference>
<dbReference type="PIRSF" id="PIRSF010376">
    <property type="entry name" value="IspE"/>
    <property type="match status" value="1"/>
</dbReference>